<keyword evidence="2" id="KW-1185">Reference proteome</keyword>
<evidence type="ECO:0000313" key="1">
    <source>
        <dbReference type="EMBL" id="MEJ8638742.1"/>
    </source>
</evidence>
<sequence>MTDLPSDFVDFQPSSMSASAHGFFAASGYQPNMSLDVAQKVFTSRDGRKWRDRTPKDMSTAATVQSLASHGSATWLLGGHGFSIARTALWTTENDGSSWKKPVLLPESSDVELPVAIAAGDRGTLLVTKVTPGQGKPDEQQASIRVWLAKKSGPPEKLWQTPCIGHEGDEASAEALVADDGFYLLTDCTTKDFVPADHLFKSTDGRSWKAEPLPGDGNEFDHMARNGSTMVLTGGLAADDVEHITDPRTWYRNDNGEWHTSTPLDVGRLPDAGVVSRRAQEMLGIAAAGSGFVAIGSARAPDNSASGAMWFSADGATWAKQPTRTNGFDRLRSLAALATLKTTIVVLGSNKAWETSDPAHARIWIGDIAPGPRRPPAPAGTGPLAQFVGDWSWSGATITIAANGSFVYRYTTLVQCSDHAPPCDNGTEMGGRATGTLRPGRTAGEAVGTVKEALANDPAGSTVRITREPYSAIDMTVNKNGYGLFCEPGSNRCAGHVGAG</sequence>
<dbReference type="Proteomes" id="UP001377168">
    <property type="component" value="Unassembled WGS sequence"/>
</dbReference>
<evidence type="ECO:0000313" key="2">
    <source>
        <dbReference type="Proteomes" id="UP001377168"/>
    </source>
</evidence>
<dbReference type="EMBL" id="JBBKAJ010000022">
    <property type="protein sequence ID" value="MEJ8638742.1"/>
    <property type="molecule type" value="Genomic_DNA"/>
</dbReference>
<name>A0ACC6Q6C1_9ACTN</name>
<comment type="caution">
    <text evidence="1">The sequence shown here is derived from an EMBL/GenBank/DDBJ whole genome shotgun (WGS) entry which is preliminary data.</text>
</comment>
<accession>A0ACC6Q6C1</accession>
<organism evidence="1 2">
    <name type="scientific">Streptomyces achmelvichensis</name>
    <dbReference type="NCBI Taxonomy" id="3134111"/>
    <lineage>
        <taxon>Bacteria</taxon>
        <taxon>Bacillati</taxon>
        <taxon>Actinomycetota</taxon>
        <taxon>Actinomycetes</taxon>
        <taxon>Kitasatosporales</taxon>
        <taxon>Streptomycetaceae</taxon>
        <taxon>Streptomyces</taxon>
    </lineage>
</organism>
<reference evidence="1" key="1">
    <citation type="submission" date="2024-03" db="EMBL/GenBank/DDBJ databases">
        <title>Novel Streptomyces species of biotechnological and ecological value are a feature of Machair soil.</title>
        <authorList>
            <person name="Prole J.R."/>
            <person name="Goodfellow M."/>
            <person name="Allenby N."/>
            <person name="Ward A.C."/>
        </authorList>
    </citation>
    <scope>NUCLEOTIDE SEQUENCE</scope>
    <source>
        <strain evidence="1">MS2.AVA.5</strain>
    </source>
</reference>
<protein>
    <submittedName>
        <fullName evidence="1">Uncharacterized protein</fullName>
    </submittedName>
</protein>
<gene>
    <name evidence="1" type="ORF">WKI67_35865</name>
</gene>
<proteinExistence type="predicted"/>